<feature type="transmembrane region" description="Helical" evidence="2">
    <location>
        <begin position="330"/>
        <end position="348"/>
    </location>
</feature>
<dbReference type="GO" id="GO:0005230">
    <property type="term" value="F:extracellular ligand-gated monoatomic ion channel activity"/>
    <property type="evidence" value="ECO:0007669"/>
    <property type="project" value="InterPro"/>
</dbReference>
<dbReference type="Gene3D" id="2.70.170.10">
    <property type="entry name" value="Neurotransmitter-gated ion-channel ligand-binding domain"/>
    <property type="match status" value="1"/>
</dbReference>
<sequence>MSTPIGASTALYPAMSNAGMLMARGFLEALVPPISSAARERLLRALEGAGQGLATLARLDADALRELGVESPLERASLLAAAADGAVMAPPPRVTPPGPVIVEVKIGFMHIEAISTVDQCYSCRFFLDLLWDDPRLVGATTVPDGTWFLKGVYLLNALGELTIHAYEKPILLDGKTGRVLWAQDVQGTFSNSMSLHDFPFDTDMLELYVHQAESASRDEYVLRPYGGGWNGYRRLSDGEAHERESRSVQTFFDVTAEIDEWHVSGFSIEAYEITGGNSIEYSEYHLFVHVARRWRYYAYKIVLPLTISTAFCMSAFLYDADDLSNRNGTSVTMFLATSALLYVVASVLPKTSYLTAIDVFVVQTLFVQFAIGVWSWLMYGLLRMRLDGPAQRLADLVAFLTLAAIYVGCVLAFFAHPFRSGLCTAAGMDRHLARLAHGLAGGGDGGARGGGGAHGRVARRGVHGDGAMVSHFHRFEKGRNVWPRKSPGELPPKLLKPHWVDLRA</sequence>
<dbReference type="GO" id="GO:0004888">
    <property type="term" value="F:transmembrane signaling receptor activity"/>
    <property type="evidence" value="ECO:0007669"/>
    <property type="project" value="InterPro"/>
</dbReference>
<evidence type="ECO:0000256" key="2">
    <source>
        <dbReference type="SAM" id="Phobius"/>
    </source>
</evidence>
<keyword evidence="2" id="KW-1133">Transmembrane helix</keyword>
<dbReference type="OrthoDB" id="203862at2759"/>
<feature type="transmembrane region" description="Helical" evidence="2">
    <location>
        <begin position="296"/>
        <end position="318"/>
    </location>
</feature>
<dbReference type="SUPFAM" id="SSF63712">
    <property type="entry name" value="Nicotinic receptor ligand binding domain-like"/>
    <property type="match status" value="1"/>
</dbReference>
<keyword evidence="2" id="KW-0472">Membrane</keyword>
<dbReference type="OMA" id="LTIHAYE"/>
<dbReference type="InterPro" id="IPR036734">
    <property type="entry name" value="Neur_chan_lig-bd_sf"/>
</dbReference>
<dbReference type="Gene3D" id="1.20.58.390">
    <property type="entry name" value="Neurotransmitter-gated ion-channel transmembrane domain"/>
    <property type="match status" value="1"/>
</dbReference>
<organism evidence="3 4">
    <name type="scientific">Diacronema lutheri</name>
    <name type="common">Unicellular marine alga</name>
    <name type="synonym">Monochrysis lutheri</name>
    <dbReference type="NCBI Taxonomy" id="2081491"/>
    <lineage>
        <taxon>Eukaryota</taxon>
        <taxon>Haptista</taxon>
        <taxon>Haptophyta</taxon>
        <taxon>Pavlovophyceae</taxon>
        <taxon>Pavlovales</taxon>
        <taxon>Pavlovaceae</taxon>
        <taxon>Diacronema</taxon>
    </lineage>
</organism>
<feature type="transmembrane region" description="Helical" evidence="2">
    <location>
        <begin position="393"/>
        <end position="415"/>
    </location>
</feature>
<reference evidence="3" key="1">
    <citation type="submission" date="2021-05" db="EMBL/GenBank/DDBJ databases">
        <title>The genome of the haptophyte Pavlova lutheri (Diacronema luteri, Pavlovales) - a model for lipid biosynthesis in eukaryotic algae.</title>
        <authorList>
            <person name="Hulatt C.J."/>
            <person name="Posewitz M.C."/>
        </authorList>
    </citation>
    <scope>NUCLEOTIDE SEQUENCE</scope>
    <source>
        <strain evidence="3">NIVA-4/92</strain>
    </source>
</reference>
<gene>
    <name evidence="3" type="ORF">KFE25_003958</name>
</gene>
<comment type="caution">
    <text evidence="3">The sequence shown here is derived from an EMBL/GenBank/DDBJ whole genome shotgun (WGS) entry which is preliminary data.</text>
</comment>
<dbReference type="SUPFAM" id="SSF90112">
    <property type="entry name" value="Neurotransmitter-gated ion-channel transmembrane pore"/>
    <property type="match status" value="1"/>
</dbReference>
<evidence type="ECO:0000256" key="1">
    <source>
        <dbReference type="ARBA" id="ARBA00004141"/>
    </source>
</evidence>
<dbReference type="PANTHER" id="PTHR18945">
    <property type="entry name" value="NEUROTRANSMITTER GATED ION CHANNEL"/>
    <property type="match status" value="1"/>
</dbReference>
<dbReference type="GO" id="GO:0016020">
    <property type="term" value="C:membrane"/>
    <property type="evidence" value="ECO:0007669"/>
    <property type="project" value="UniProtKB-SubCell"/>
</dbReference>
<feature type="transmembrane region" description="Helical" evidence="2">
    <location>
        <begin position="360"/>
        <end position="381"/>
    </location>
</feature>
<proteinExistence type="predicted"/>
<dbReference type="EMBL" id="JAGTXO010000015">
    <property type="protein sequence ID" value="KAG8463685.1"/>
    <property type="molecule type" value="Genomic_DNA"/>
</dbReference>
<evidence type="ECO:0000313" key="4">
    <source>
        <dbReference type="Proteomes" id="UP000751190"/>
    </source>
</evidence>
<evidence type="ECO:0008006" key="5">
    <source>
        <dbReference type="Google" id="ProtNLM"/>
    </source>
</evidence>
<keyword evidence="2" id="KW-0812">Transmembrane</keyword>
<dbReference type="Proteomes" id="UP000751190">
    <property type="component" value="Unassembled WGS sequence"/>
</dbReference>
<keyword evidence="4" id="KW-1185">Reference proteome</keyword>
<accession>A0A8J6CBG6</accession>
<protein>
    <recommendedName>
        <fullName evidence="5">Neurotransmitter-gated ion-channel ligand-binding domain-containing protein</fullName>
    </recommendedName>
</protein>
<dbReference type="InterPro" id="IPR036719">
    <property type="entry name" value="Neuro-gated_channel_TM_sf"/>
</dbReference>
<dbReference type="InterPro" id="IPR038050">
    <property type="entry name" value="Neuro_actylchol_rec"/>
</dbReference>
<name>A0A8J6CBG6_DIALT</name>
<comment type="subcellular location">
    <subcellularLocation>
        <location evidence="1">Membrane</location>
        <topology evidence="1">Multi-pass membrane protein</topology>
    </subcellularLocation>
</comment>
<dbReference type="AlphaFoldDB" id="A0A8J6CBG6"/>
<dbReference type="InterPro" id="IPR006201">
    <property type="entry name" value="Neur_channel"/>
</dbReference>
<evidence type="ECO:0000313" key="3">
    <source>
        <dbReference type="EMBL" id="KAG8463685.1"/>
    </source>
</evidence>